<comment type="caution">
    <text evidence="7">The sequence shown here is derived from an EMBL/GenBank/DDBJ whole genome shotgun (WGS) entry which is preliminary data.</text>
</comment>
<dbReference type="Proteomes" id="UP000663845">
    <property type="component" value="Unassembled WGS sequence"/>
</dbReference>
<dbReference type="InterPro" id="IPR007588">
    <property type="entry name" value="Znf_FLYWCH"/>
</dbReference>
<evidence type="ECO:0000256" key="4">
    <source>
        <dbReference type="SAM" id="MobiDB-lite"/>
    </source>
</evidence>
<name>A0A815IDW9_9BILA</name>
<dbReference type="Proteomes" id="UP000663844">
    <property type="component" value="Unassembled WGS sequence"/>
</dbReference>
<dbReference type="GO" id="GO:0008270">
    <property type="term" value="F:zinc ion binding"/>
    <property type="evidence" value="ECO:0007669"/>
    <property type="project" value="UniProtKB-KW"/>
</dbReference>
<dbReference type="AlphaFoldDB" id="A0A815IDW9"/>
<evidence type="ECO:0008006" key="10">
    <source>
        <dbReference type="Google" id="ProtNLM"/>
    </source>
</evidence>
<sequence length="498" mass="57323">MSTTEDSLYGSPSSSTDNSRCSSPSSSTDNSRCSSPSSSSSINVSFFESNKGKRLLYFYDYIFKCNKATSSKRYWICVEKTCRVFIHTNLNDEFLTIVGNHNHVANPDILEMRILRAKMKSRIIHETTSITRIYDEEIAKAGLTESIAAQFPTVIEYRSNMSKARRKKTPVVPTSCVFEIPDSYQKTLSNKQFLLMDFYLKRSKERVIVYATTQQLQLLFKSTTIFMDGTFSVAPSGFEQVFLIHVEYFGQGLPVAYCLMSNRRAATYIELFQRLKHEAEVLGMQFQPTNIVSDFETALMPAVRQEFSEAIHTGCLFHFIQTVHRKIMSLGLNDDYTRCAETREQCKQLIALSLMPVHEVERQFGRLRNIASSSLDDLFIYFHRQWINGNVPLAMWNFHELNHRTNNISEAYNRRFGSRILKKYPNVWTFIQLIQSENARIEHLIVQINAGAATSRETTRTTAFQKRFENLKTRFHNDEINAKQLLHGFGMLIGGSKN</sequence>
<evidence type="ECO:0000256" key="2">
    <source>
        <dbReference type="ARBA" id="ARBA00022771"/>
    </source>
</evidence>
<dbReference type="Pfam" id="PF04500">
    <property type="entry name" value="FLYWCH"/>
    <property type="match status" value="1"/>
</dbReference>
<proteinExistence type="predicted"/>
<evidence type="ECO:0000259" key="5">
    <source>
        <dbReference type="Pfam" id="PF04500"/>
    </source>
</evidence>
<dbReference type="EMBL" id="CAJNOG010000819">
    <property type="protein sequence ID" value="CAF1364678.1"/>
    <property type="molecule type" value="Genomic_DNA"/>
</dbReference>
<feature type="region of interest" description="Disordered" evidence="4">
    <location>
        <begin position="1"/>
        <end position="42"/>
    </location>
</feature>
<keyword evidence="3" id="KW-0862">Zinc</keyword>
<accession>A0A815IDW9</accession>
<dbReference type="Pfam" id="PF10551">
    <property type="entry name" value="MULE"/>
    <property type="match status" value="1"/>
</dbReference>
<dbReference type="PANTHER" id="PTHR47160:SF8">
    <property type="entry name" value="MULE TRANSPOSASE DOMAIN-CONTAINING PROTEIN"/>
    <property type="match status" value="1"/>
</dbReference>
<evidence type="ECO:0000256" key="1">
    <source>
        <dbReference type="ARBA" id="ARBA00022723"/>
    </source>
</evidence>
<evidence type="ECO:0000259" key="6">
    <source>
        <dbReference type="Pfam" id="PF10551"/>
    </source>
</evidence>
<feature type="domain" description="MULE transposase" evidence="6">
    <location>
        <begin position="225"/>
        <end position="321"/>
    </location>
</feature>
<dbReference type="EMBL" id="CAJOAZ010001645">
    <property type="protein sequence ID" value="CAF3839953.1"/>
    <property type="molecule type" value="Genomic_DNA"/>
</dbReference>
<evidence type="ECO:0000313" key="8">
    <source>
        <dbReference type="EMBL" id="CAF3839953.1"/>
    </source>
</evidence>
<evidence type="ECO:0000313" key="9">
    <source>
        <dbReference type="Proteomes" id="UP000663845"/>
    </source>
</evidence>
<dbReference type="Gene3D" id="2.20.25.240">
    <property type="match status" value="1"/>
</dbReference>
<keyword evidence="2" id="KW-0863">Zinc-finger</keyword>
<evidence type="ECO:0000313" key="7">
    <source>
        <dbReference type="EMBL" id="CAF1364678.1"/>
    </source>
</evidence>
<dbReference type="PANTHER" id="PTHR47160">
    <property type="entry name" value="PUTATIVE-RELATED"/>
    <property type="match status" value="1"/>
</dbReference>
<dbReference type="InterPro" id="IPR018289">
    <property type="entry name" value="MULE_transposase_dom"/>
</dbReference>
<feature type="compositionally biased region" description="Low complexity" evidence="4">
    <location>
        <begin position="11"/>
        <end position="41"/>
    </location>
</feature>
<protein>
    <recommendedName>
        <fullName evidence="10">MULE transposase domain-containing protein</fullName>
    </recommendedName>
</protein>
<gene>
    <name evidence="7" type="ORF">JYZ213_LOCUS35781</name>
    <name evidence="8" type="ORF">OXD698_LOCUS20610</name>
</gene>
<evidence type="ECO:0000256" key="3">
    <source>
        <dbReference type="ARBA" id="ARBA00022833"/>
    </source>
</evidence>
<reference evidence="7" key="1">
    <citation type="submission" date="2021-02" db="EMBL/GenBank/DDBJ databases">
        <authorList>
            <person name="Nowell W R."/>
        </authorList>
    </citation>
    <scope>NUCLEOTIDE SEQUENCE</scope>
</reference>
<organism evidence="7 9">
    <name type="scientific">Adineta steineri</name>
    <dbReference type="NCBI Taxonomy" id="433720"/>
    <lineage>
        <taxon>Eukaryota</taxon>
        <taxon>Metazoa</taxon>
        <taxon>Spiralia</taxon>
        <taxon>Gnathifera</taxon>
        <taxon>Rotifera</taxon>
        <taxon>Eurotatoria</taxon>
        <taxon>Bdelloidea</taxon>
        <taxon>Adinetida</taxon>
        <taxon>Adinetidae</taxon>
        <taxon>Adineta</taxon>
    </lineage>
</organism>
<feature type="domain" description="FLYWCH-type" evidence="5">
    <location>
        <begin position="46"/>
        <end position="103"/>
    </location>
</feature>
<keyword evidence="1" id="KW-0479">Metal-binding</keyword>